<proteinExistence type="inferred from homology"/>
<evidence type="ECO:0000313" key="8">
    <source>
        <dbReference type="Proteomes" id="UP000824219"/>
    </source>
</evidence>
<dbReference type="EMBL" id="JAHKSW010000022">
    <property type="protein sequence ID" value="KAG7318611.1"/>
    <property type="molecule type" value="Genomic_DNA"/>
</dbReference>
<dbReference type="InterPro" id="IPR001388">
    <property type="entry name" value="Synaptobrevin-like"/>
</dbReference>
<evidence type="ECO:0000256" key="4">
    <source>
        <dbReference type="SAM" id="Coils"/>
    </source>
</evidence>
<comment type="caution">
    <text evidence="7">The sequence shown here is derived from an EMBL/GenBank/DDBJ whole genome shotgun (WGS) entry which is preliminary data.</text>
</comment>
<evidence type="ECO:0000256" key="1">
    <source>
        <dbReference type="ARBA" id="ARBA00008025"/>
    </source>
</evidence>
<dbReference type="InterPro" id="IPR042855">
    <property type="entry name" value="V_SNARE_CC"/>
</dbReference>
<keyword evidence="8" id="KW-1185">Reference proteome</keyword>
<dbReference type="Gene3D" id="1.20.5.110">
    <property type="match status" value="1"/>
</dbReference>
<dbReference type="Pfam" id="PF00957">
    <property type="entry name" value="Synaptobrevin"/>
    <property type="match status" value="1"/>
</dbReference>
<keyword evidence="3 4" id="KW-0175">Coiled coil</keyword>
<protein>
    <recommendedName>
        <fullName evidence="6">V-SNARE coiled-coil homology domain-containing protein</fullName>
    </recommendedName>
</protein>
<sequence length="112" mass="12941">MKKGESRLQQLQGDVEETKDIMVETYNKAIERDTKLEDLDERAVALKEKGKQFEKKTRNLRVKEEGENSRMLCRNRKVILIIVTIFLVLLIIIIIVAVYYGRGSNGENRDSG</sequence>
<dbReference type="SUPFAM" id="SSF58038">
    <property type="entry name" value="SNARE fusion complex"/>
    <property type="match status" value="1"/>
</dbReference>
<name>A0A9D3N8E7_9TELE</name>
<dbReference type="Proteomes" id="UP000824219">
    <property type="component" value="Linkage Group LG22"/>
</dbReference>
<evidence type="ECO:0000256" key="2">
    <source>
        <dbReference type="ARBA" id="ARBA00046280"/>
    </source>
</evidence>
<dbReference type="PRINTS" id="PR00219">
    <property type="entry name" value="SYNAPTOBREVN"/>
</dbReference>
<keyword evidence="5" id="KW-0472">Membrane</keyword>
<organism evidence="7 8">
    <name type="scientific">Hemibagrus wyckioides</name>
    <dbReference type="NCBI Taxonomy" id="337641"/>
    <lineage>
        <taxon>Eukaryota</taxon>
        <taxon>Metazoa</taxon>
        <taxon>Chordata</taxon>
        <taxon>Craniata</taxon>
        <taxon>Vertebrata</taxon>
        <taxon>Euteleostomi</taxon>
        <taxon>Actinopterygii</taxon>
        <taxon>Neopterygii</taxon>
        <taxon>Teleostei</taxon>
        <taxon>Ostariophysi</taxon>
        <taxon>Siluriformes</taxon>
        <taxon>Bagridae</taxon>
        <taxon>Hemibagrus</taxon>
    </lineage>
</organism>
<evidence type="ECO:0000259" key="6">
    <source>
        <dbReference type="PROSITE" id="PS50892"/>
    </source>
</evidence>
<dbReference type="InterPro" id="IPR016444">
    <property type="entry name" value="Synaptobrevin/VAMP"/>
</dbReference>
<accession>A0A9D3N8E7</accession>
<keyword evidence="5" id="KW-1133">Transmembrane helix</keyword>
<keyword evidence="5" id="KW-0812">Transmembrane</keyword>
<feature type="coiled-coil region" evidence="4">
    <location>
        <begin position="1"/>
        <end position="56"/>
    </location>
</feature>
<dbReference type="GO" id="GO:0012505">
    <property type="term" value="C:endomembrane system"/>
    <property type="evidence" value="ECO:0007669"/>
    <property type="project" value="UniProtKB-SubCell"/>
</dbReference>
<dbReference type="PROSITE" id="PS50892">
    <property type="entry name" value="V_SNARE"/>
    <property type="match status" value="1"/>
</dbReference>
<dbReference type="OrthoDB" id="190375at2759"/>
<evidence type="ECO:0000256" key="5">
    <source>
        <dbReference type="SAM" id="Phobius"/>
    </source>
</evidence>
<dbReference type="GO" id="GO:0016020">
    <property type="term" value="C:membrane"/>
    <property type="evidence" value="ECO:0007669"/>
    <property type="project" value="InterPro"/>
</dbReference>
<feature type="domain" description="V-SNARE coiled-coil homology" evidence="6">
    <location>
        <begin position="7"/>
        <end position="67"/>
    </location>
</feature>
<feature type="transmembrane region" description="Helical" evidence="5">
    <location>
        <begin position="78"/>
        <end position="100"/>
    </location>
</feature>
<evidence type="ECO:0000256" key="3">
    <source>
        <dbReference type="PROSITE-ProRule" id="PRU00290"/>
    </source>
</evidence>
<comment type="subcellular location">
    <subcellularLocation>
        <location evidence="2">Endomembrane system</location>
        <topology evidence="2">Single-pass type IV membrane protein</topology>
    </subcellularLocation>
</comment>
<dbReference type="GO" id="GO:0016192">
    <property type="term" value="P:vesicle-mediated transport"/>
    <property type="evidence" value="ECO:0007669"/>
    <property type="project" value="InterPro"/>
</dbReference>
<gene>
    <name evidence="7" type="ORF">KOW79_018366</name>
</gene>
<dbReference type="PANTHER" id="PTHR45701">
    <property type="entry name" value="SYNAPTOBREVIN FAMILY MEMBER"/>
    <property type="match status" value="1"/>
</dbReference>
<reference evidence="7 8" key="1">
    <citation type="submission" date="2021-06" db="EMBL/GenBank/DDBJ databases">
        <title>Chromosome-level genome assembly of the red-tail catfish (Hemibagrus wyckioides).</title>
        <authorList>
            <person name="Shao F."/>
        </authorList>
    </citation>
    <scope>NUCLEOTIDE SEQUENCE [LARGE SCALE GENOMIC DNA]</scope>
    <source>
        <strain evidence="7">EC202008001</strain>
        <tissue evidence="7">Blood</tissue>
    </source>
</reference>
<comment type="similarity">
    <text evidence="1">Belongs to the synaptobrevin family.</text>
</comment>
<dbReference type="AlphaFoldDB" id="A0A9D3N8E7"/>
<evidence type="ECO:0000313" key="7">
    <source>
        <dbReference type="EMBL" id="KAG7318611.1"/>
    </source>
</evidence>